<evidence type="ECO:0000313" key="1">
    <source>
        <dbReference type="Ensembl" id="ENSOSUP00000004640.1"/>
    </source>
</evidence>
<dbReference type="GO" id="GO:0003723">
    <property type="term" value="F:RNA binding"/>
    <property type="evidence" value="ECO:0007669"/>
    <property type="project" value="InterPro"/>
</dbReference>
<dbReference type="AlphaFoldDB" id="A0A8C8ADC3"/>
<dbReference type="Ensembl" id="ENSOSUT00000004794.1">
    <property type="protein sequence ID" value="ENSOSUP00000004640.1"/>
    <property type="gene ID" value="ENSOSUG00000003428.1"/>
</dbReference>
<reference evidence="1" key="1">
    <citation type="submission" date="2025-08" db="UniProtKB">
        <authorList>
            <consortium name="Ensembl"/>
        </authorList>
    </citation>
    <scope>IDENTIFICATION</scope>
</reference>
<dbReference type="SUPFAM" id="SSF55418">
    <property type="entry name" value="eIF4e-like"/>
    <property type="match status" value="1"/>
</dbReference>
<reference evidence="1" key="2">
    <citation type="submission" date="2025-09" db="UniProtKB">
        <authorList>
            <consortium name="Ensembl"/>
        </authorList>
    </citation>
    <scope>IDENTIFICATION</scope>
</reference>
<dbReference type="InterPro" id="IPR001040">
    <property type="entry name" value="TIF_eIF_4E"/>
</dbReference>
<dbReference type="Proteomes" id="UP000694552">
    <property type="component" value="Unplaced"/>
</dbReference>
<name>A0A8C8ADC3_9STRI</name>
<sequence>PGGWAWQSSPGTSPSAERQVLGVEGGSSMADLPHLPSLPRWALWFFKNDKSKMWQANLRLVTKFSTVEDFWTPLLTCF</sequence>
<dbReference type="GO" id="GO:0003743">
    <property type="term" value="F:translation initiation factor activity"/>
    <property type="evidence" value="ECO:0007669"/>
    <property type="project" value="InterPro"/>
</dbReference>
<accession>A0A8C8ADC3</accession>
<evidence type="ECO:0008006" key="3">
    <source>
        <dbReference type="Google" id="ProtNLM"/>
    </source>
</evidence>
<dbReference type="Gene3D" id="3.30.760.10">
    <property type="entry name" value="RNA Cap, Translation Initiation Factor Eif4e"/>
    <property type="match status" value="1"/>
</dbReference>
<protein>
    <recommendedName>
        <fullName evidence="3">Eukaryotic translation initiation factor 4E</fullName>
    </recommendedName>
</protein>
<proteinExistence type="predicted"/>
<organism evidence="1 2">
    <name type="scientific">Otus sunia</name>
    <name type="common">Oriental scops-owl</name>
    <dbReference type="NCBI Taxonomy" id="257818"/>
    <lineage>
        <taxon>Eukaryota</taxon>
        <taxon>Metazoa</taxon>
        <taxon>Chordata</taxon>
        <taxon>Craniata</taxon>
        <taxon>Vertebrata</taxon>
        <taxon>Euteleostomi</taxon>
        <taxon>Archelosauria</taxon>
        <taxon>Archosauria</taxon>
        <taxon>Dinosauria</taxon>
        <taxon>Saurischia</taxon>
        <taxon>Theropoda</taxon>
        <taxon>Coelurosauria</taxon>
        <taxon>Aves</taxon>
        <taxon>Neognathae</taxon>
        <taxon>Neoaves</taxon>
        <taxon>Telluraves</taxon>
        <taxon>Strigiformes</taxon>
        <taxon>Strigidae</taxon>
        <taxon>Otus</taxon>
    </lineage>
</organism>
<dbReference type="Pfam" id="PF01652">
    <property type="entry name" value="IF4E"/>
    <property type="match status" value="1"/>
</dbReference>
<evidence type="ECO:0000313" key="2">
    <source>
        <dbReference type="Proteomes" id="UP000694552"/>
    </source>
</evidence>
<keyword evidence="2" id="KW-1185">Reference proteome</keyword>
<dbReference type="InterPro" id="IPR023398">
    <property type="entry name" value="TIF_eIF4e-like"/>
</dbReference>